<evidence type="ECO:0000259" key="8">
    <source>
        <dbReference type="PROSITE" id="PS50931"/>
    </source>
</evidence>
<keyword evidence="2" id="KW-0805">Transcription regulation</keyword>
<name>A0A7I7XLQ9_9MYCO</name>
<comment type="function">
    <text evidence="7">Required for the induction the katG gene for catalase. Involved in the response to hydrogen peroxide.</text>
</comment>
<keyword evidence="3" id="KW-0238">DNA-binding</keyword>
<accession>A0A7I7XLQ9</accession>
<dbReference type="InterPro" id="IPR036388">
    <property type="entry name" value="WH-like_DNA-bd_sf"/>
</dbReference>
<proteinExistence type="inferred from homology"/>
<keyword evidence="4" id="KW-0010">Activator</keyword>
<keyword evidence="10" id="KW-1185">Reference proteome</keyword>
<dbReference type="PANTHER" id="PTHR30346">
    <property type="entry name" value="TRANSCRIPTIONAL DUAL REGULATOR HCAR-RELATED"/>
    <property type="match status" value="1"/>
</dbReference>
<reference evidence="9 10" key="1">
    <citation type="journal article" date="2019" name="Emerg. Microbes Infect.">
        <title>Comprehensive subspecies identification of 175 nontuberculous mycobacteria species based on 7547 genomic profiles.</title>
        <authorList>
            <person name="Matsumoto Y."/>
            <person name="Kinjo T."/>
            <person name="Motooka D."/>
            <person name="Nabeya D."/>
            <person name="Jung N."/>
            <person name="Uechi K."/>
            <person name="Horii T."/>
            <person name="Iida T."/>
            <person name="Fujita J."/>
            <person name="Nakamura S."/>
        </authorList>
    </citation>
    <scope>NUCLEOTIDE SEQUENCE [LARGE SCALE GENOMIC DNA]</scope>
    <source>
        <strain evidence="9 10">JCM 13574</strain>
    </source>
</reference>
<dbReference type="AlphaFoldDB" id="A0A7I7XLQ9"/>
<dbReference type="Gene3D" id="1.10.10.10">
    <property type="entry name" value="Winged helix-like DNA-binding domain superfamily/Winged helix DNA-binding domain"/>
    <property type="match status" value="1"/>
</dbReference>
<evidence type="ECO:0000313" key="10">
    <source>
        <dbReference type="Proteomes" id="UP000466517"/>
    </source>
</evidence>
<dbReference type="FunFam" id="1.10.10.10:FF:000001">
    <property type="entry name" value="LysR family transcriptional regulator"/>
    <property type="match status" value="1"/>
</dbReference>
<dbReference type="Proteomes" id="UP000466517">
    <property type="component" value="Chromosome"/>
</dbReference>
<sequence>MTVQLHHLRCFVAIVEHGGFTDAAAELGTSQPAVSRGLAALEKELGLRLLRRTTREVVPTPAGQRILPRARRLLADLDALVHDAQGGGDRLRIGHAWAAVGRHTVEFQHRWATRHPDVELSMVRTNSPTGGLTEGACDIAVLRTPDAAGLTDARFDDAIVGLESRYAAVAADDPLAARRSLRLADLAERVVAIDPRTGTTTVDLWPAGSRPKVHEVHDVDDWLAVIASGRAVGVTAESTITQYRRHGVAFRRLRGAPPVPVRLVWWRDDPHPATGEAVGMLAELYRSPARPRRAVTPSAADVKRG</sequence>
<evidence type="ECO:0000256" key="5">
    <source>
        <dbReference type="ARBA" id="ARBA00023163"/>
    </source>
</evidence>
<dbReference type="InterPro" id="IPR036390">
    <property type="entry name" value="WH_DNA-bd_sf"/>
</dbReference>
<evidence type="ECO:0000256" key="4">
    <source>
        <dbReference type="ARBA" id="ARBA00023159"/>
    </source>
</evidence>
<dbReference type="Pfam" id="PF03466">
    <property type="entry name" value="LysR_substrate"/>
    <property type="match status" value="1"/>
</dbReference>
<evidence type="ECO:0000256" key="1">
    <source>
        <dbReference type="ARBA" id="ARBA00009437"/>
    </source>
</evidence>
<evidence type="ECO:0000313" key="9">
    <source>
        <dbReference type="EMBL" id="BBZ30169.1"/>
    </source>
</evidence>
<evidence type="ECO:0000256" key="7">
    <source>
        <dbReference type="ARBA" id="ARBA00056658"/>
    </source>
</evidence>
<dbReference type="KEGG" id="mmag:MMAD_44640"/>
<dbReference type="InterPro" id="IPR005119">
    <property type="entry name" value="LysR_subst-bd"/>
</dbReference>
<dbReference type="SUPFAM" id="SSF46785">
    <property type="entry name" value="Winged helix' DNA-binding domain"/>
    <property type="match status" value="1"/>
</dbReference>
<dbReference type="PRINTS" id="PR00039">
    <property type="entry name" value="HTHLYSR"/>
</dbReference>
<comment type="similarity">
    <text evidence="1">Belongs to the LysR transcriptional regulatory family.</text>
</comment>
<feature type="domain" description="HTH lysR-type" evidence="8">
    <location>
        <begin position="1"/>
        <end position="60"/>
    </location>
</feature>
<dbReference type="Pfam" id="PF00126">
    <property type="entry name" value="HTH_1"/>
    <property type="match status" value="1"/>
</dbReference>
<protein>
    <recommendedName>
        <fullName evidence="6">Probable hydrogen peroxide-inducible genes activator</fullName>
    </recommendedName>
</protein>
<dbReference type="GO" id="GO:0032993">
    <property type="term" value="C:protein-DNA complex"/>
    <property type="evidence" value="ECO:0007669"/>
    <property type="project" value="TreeGrafter"/>
</dbReference>
<dbReference type="PROSITE" id="PS50931">
    <property type="entry name" value="HTH_LYSR"/>
    <property type="match status" value="1"/>
</dbReference>
<dbReference type="Gene3D" id="3.40.190.10">
    <property type="entry name" value="Periplasmic binding protein-like II"/>
    <property type="match status" value="2"/>
</dbReference>
<dbReference type="GO" id="GO:0003677">
    <property type="term" value="F:DNA binding"/>
    <property type="evidence" value="ECO:0007669"/>
    <property type="project" value="UniProtKB-KW"/>
</dbReference>
<dbReference type="GO" id="GO:0003700">
    <property type="term" value="F:DNA-binding transcription factor activity"/>
    <property type="evidence" value="ECO:0007669"/>
    <property type="project" value="InterPro"/>
</dbReference>
<dbReference type="EMBL" id="AP022610">
    <property type="protein sequence ID" value="BBZ30169.1"/>
    <property type="molecule type" value="Genomic_DNA"/>
</dbReference>
<organism evidence="9 10">
    <name type="scientific">Mycolicibacterium madagascariense</name>
    <dbReference type="NCBI Taxonomy" id="212765"/>
    <lineage>
        <taxon>Bacteria</taxon>
        <taxon>Bacillati</taxon>
        <taxon>Actinomycetota</taxon>
        <taxon>Actinomycetes</taxon>
        <taxon>Mycobacteriales</taxon>
        <taxon>Mycobacteriaceae</taxon>
        <taxon>Mycolicibacterium</taxon>
    </lineage>
</organism>
<keyword evidence="5" id="KW-0804">Transcription</keyword>
<dbReference type="PANTHER" id="PTHR30346:SF0">
    <property type="entry name" value="HCA OPERON TRANSCRIPTIONAL ACTIVATOR HCAR"/>
    <property type="match status" value="1"/>
</dbReference>
<gene>
    <name evidence="9" type="ORF">MMAD_44640</name>
</gene>
<evidence type="ECO:0000256" key="6">
    <source>
        <dbReference type="ARBA" id="ARBA00040885"/>
    </source>
</evidence>
<dbReference type="InterPro" id="IPR000847">
    <property type="entry name" value="LysR_HTH_N"/>
</dbReference>
<dbReference type="SUPFAM" id="SSF53850">
    <property type="entry name" value="Periplasmic binding protein-like II"/>
    <property type="match status" value="1"/>
</dbReference>
<evidence type="ECO:0000256" key="3">
    <source>
        <dbReference type="ARBA" id="ARBA00023125"/>
    </source>
</evidence>
<dbReference type="RefSeq" id="WP_163741301.1">
    <property type="nucleotide sequence ID" value="NZ_AP022610.1"/>
</dbReference>
<evidence type="ECO:0000256" key="2">
    <source>
        <dbReference type="ARBA" id="ARBA00023015"/>
    </source>
</evidence>